<name>A0A9P9L070_FUSSL</name>
<dbReference type="Proteomes" id="UP000736672">
    <property type="component" value="Unassembled WGS sequence"/>
</dbReference>
<dbReference type="EMBL" id="JAGTJS010000004">
    <property type="protein sequence ID" value="KAH7271798.1"/>
    <property type="molecule type" value="Genomic_DNA"/>
</dbReference>
<protein>
    <submittedName>
        <fullName evidence="1">Uncharacterized protein</fullName>
    </submittedName>
</protein>
<sequence length="172" mass="19791">MRHDSQGRTRLTSHITALLLQGPCLSRRPEPRAAQAHSLPDSYQDQSFNHRNCASWETPIMISNNKGRFQRRPRAMLRDLAPPCPVSRASDWPLGSSAAGISLKSRARHRELKPQPHCFFLFLTVRMGVWEKDITRRPPISSVRQWPRNFFTRFSLPTRRTPLHVEGPSKSC</sequence>
<dbReference type="AlphaFoldDB" id="A0A9P9L070"/>
<accession>A0A9P9L070</accession>
<gene>
    <name evidence="1" type="ORF">B0J15DRAFT_224060</name>
</gene>
<organism evidence="1 2">
    <name type="scientific">Fusarium solani</name>
    <name type="common">Filamentous fungus</name>
    <dbReference type="NCBI Taxonomy" id="169388"/>
    <lineage>
        <taxon>Eukaryota</taxon>
        <taxon>Fungi</taxon>
        <taxon>Dikarya</taxon>
        <taxon>Ascomycota</taxon>
        <taxon>Pezizomycotina</taxon>
        <taxon>Sordariomycetes</taxon>
        <taxon>Hypocreomycetidae</taxon>
        <taxon>Hypocreales</taxon>
        <taxon>Nectriaceae</taxon>
        <taxon>Fusarium</taxon>
        <taxon>Fusarium solani species complex</taxon>
    </lineage>
</organism>
<evidence type="ECO:0000313" key="1">
    <source>
        <dbReference type="EMBL" id="KAH7271798.1"/>
    </source>
</evidence>
<comment type="caution">
    <text evidence="1">The sequence shown here is derived from an EMBL/GenBank/DDBJ whole genome shotgun (WGS) entry which is preliminary data.</text>
</comment>
<proteinExistence type="predicted"/>
<keyword evidence="2" id="KW-1185">Reference proteome</keyword>
<reference evidence="1" key="1">
    <citation type="journal article" date="2021" name="Nat. Commun.">
        <title>Genetic determinants of endophytism in the Arabidopsis root mycobiome.</title>
        <authorList>
            <person name="Mesny F."/>
            <person name="Miyauchi S."/>
            <person name="Thiergart T."/>
            <person name="Pickel B."/>
            <person name="Atanasova L."/>
            <person name="Karlsson M."/>
            <person name="Huettel B."/>
            <person name="Barry K.W."/>
            <person name="Haridas S."/>
            <person name="Chen C."/>
            <person name="Bauer D."/>
            <person name="Andreopoulos W."/>
            <person name="Pangilinan J."/>
            <person name="LaButti K."/>
            <person name="Riley R."/>
            <person name="Lipzen A."/>
            <person name="Clum A."/>
            <person name="Drula E."/>
            <person name="Henrissat B."/>
            <person name="Kohler A."/>
            <person name="Grigoriev I.V."/>
            <person name="Martin F.M."/>
            <person name="Hacquard S."/>
        </authorList>
    </citation>
    <scope>NUCLEOTIDE SEQUENCE</scope>
    <source>
        <strain evidence="1">FSSC 5 MPI-SDFR-AT-0091</strain>
    </source>
</reference>
<evidence type="ECO:0000313" key="2">
    <source>
        <dbReference type="Proteomes" id="UP000736672"/>
    </source>
</evidence>